<dbReference type="GO" id="GO:0006606">
    <property type="term" value="P:protein import into nucleus"/>
    <property type="evidence" value="ECO:0007669"/>
    <property type="project" value="TreeGrafter"/>
</dbReference>
<dbReference type="GO" id="GO:0031080">
    <property type="term" value="C:nuclear pore outer ring"/>
    <property type="evidence" value="ECO:0007669"/>
    <property type="project" value="TreeGrafter"/>
</dbReference>
<dbReference type="Pfam" id="PF08801">
    <property type="entry name" value="Nucleoporin_N"/>
    <property type="match status" value="1"/>
</dbReference>
<evidence type="ECO:0000256" key="3">
    <source>
        <dbReference type="ARBA" id="ARBA00022448"/>
    </source>
</evidence>
<accession>A0A9J7DX40</accession>
<organism evidence="7 8">
    <name type="scientific">Spodoptera litura</name>
    <name type="common">Asian cotton leafworm</name>
    <dbReference type="NCBI Taxonomy" id="69820"/>
    <lineage>
        <taxon>Eukaryota</taxon>
        <taxon>Metazoa</taxon>
        <taxon>Ecdysozoa</taxon>
        <taxon>Arthropoda</taxon>
        <taxon>Hexapoda</taxon>
        <taxon>Insecta</taxon>
        <taxon>Pterygota</taxon>
        <taxon>Neoptera</taxon>
        <taxon>Endopterygota</taxon>
        <taxon>Lepidoptera</taxon>
        <taxon>Glossata</taxon>
        <taxon>Ditrysia</taxon>
        <taxon>Noctuoidea</taxon>
        <taxon>Noctuidae</taxon>
        <taxon>Amphipyrinae</taxon>
        <taxon>Spodoptera</taxon>
    </lineage>
</organism>
<feature type="domain" description="Nucleoporin Nup133/Nup155-like N-terminal" evidence="6">
    <location>
        <begin position="60"/>
        <end position="204"/>
    </location>
</feature>
<keyword evidence="3" id="KW-0813">Transport</keyword>
<evidence type="ECO:0000256" key="2">
    <source>
        <dbReference type="ARBA" id="ARBA00005569"/>
    </source>
</evidence>
<keyword evidence="7" id="KW-1185">Reference proteome</keyword>
<dbReference type="KEGG" id="sliu:111350489"/>
<evidence type="ECO:0000256" key="4">
    <source>
        <dbReference type="ARBA" id="ARBA00023242"/>
    </source>
</evidence>
<proteinExistence type="inferred from homology"/>
<evidence type="ECO:0000313" key="8">
    <source>
        <dbReference type="RefSeq" id="XP_022817867.1"/>
    </source>
</evidence>
<dbReference type="PANTHER" id="PTHR13405:SF11">
    <property type="entry name" value="NUCLEAR PORE COMPLEX PROTEIN NUP133"/>
    <property type="match status" value="1"/>
</dbReference>
<comment type="similarity">
    <text evidence="2">Belongs to the nucleoporin Nup133 family.</text>
</comment>
<evidence type="ECO:0000313" key="7">
    <source>
        <dbReference type="Proteomes" id="UP000301870"/>
    </source>
</evidence>
<feature type="compositionally biased region" description="Polar residues" evidence="5">
    <location>
        <begin position="17"/>
        <end position="45"/>
    </location>
</feature>
<dbReference type="GO" id="GO:0000972">
    <property type="term" value="P:transcription-dependent tethering of RNA polymerase II gene DNA at nuclear periphery"/>
    <property type="evidence" value="ECO:0007669"/>
    <property type="project" value="TreeGrafter"/>
</dbReference>
<dbReference type="Proteomes" id="UP000301870">
    <property type="component" value="Chromosome 11"/>
</dbReference>
<dbReference type="Gene3D" id="2.130.10.10">
    <property type="entry name" value="YVTN repeat-like/Quinoprotein amine dehydrogenase"/>
    <property type="match status" value="1"/>
</dbReference>
<reference evidence="8" key="1">
    <citation type="submission" date="2025-08" db="UniProtKB">
        <authorList>
            <consortium name="RefSeq"/>
        </authorList>
    </citation>
    <scope>IDENTIFICATION</scope>
    <source>
        <strain evidence="8">Ishihara</strain>
        <tissue evidence="8">Whole body</tissue>
    </source>
</reference>
<evidence type="ECO:0000256" key="5">
    <source>
        <dbReference type="SAM" id="MobiDB-lite"/>
    </source>
</evidence>
<protein>
    <submittedName>
        <fullName evidence="8">Nuclear pore complex protein Nup133-like</fullName>
    </submittedName>
</protein>
<dbReference type="InterPro" id="IPR015943">
    <property type="entry name" value="WD40/YVTN_repeat-like_dom_sf"/>
</dbReference>
<dbReference type="GO" id="GO:0017056">
    <property type="term" value="F:structural constituent of nuclear pore"/>
    <property type="evidence" value="ECO:0007669"/>
    <property type="project" value="InterPro"/>
</dbReference>
<gene>
    <name evidence="8" type="primary">LOC111350489</name>
</gene>
<dbReference type="RefSeq" id="XP_022817867.1">
    <property type="nucleotide sequence ID" value="XM_022962099.1"/>
</dbReference>
<evidence type="ECO:0000256" key="1">
    <source>
        <dbReference type="ARBA" id="ARBA00004123"/>
    </source>
</evidence>
<keyword evidence="4" id="KW-0539">Nucleus</keyword>
<name>A0A9J7DX40_SPOLT</name>
<dbReference type="GeneID" id="111350489"/>
<comment type="subcellular location">
    <subcellularLocation>
        <location evidence="1">Nucleus</location>
    </subcellularLocation>
</comment>
<dbReference type="InterPro" id="IPR037624">
    <property type="entry name" value="Nup133-like"/>
</dbReference>
<evidence type="ECO:0000259" key="6">
    <source>
        <dbReference type="Pfam" id="PF08801"/>
    </source>
</evidence>
<dbReference type="AlphaFoldDB" id="A0A9J7DX40"/>
<dbReference type="PANTHER" id="PTHR13405">
    <property type="entry name" value="NUCLEAR PORE COMPLEX PROTEIN NUP133"/>
    <property type="match status" value="1"/>
</dbReference>
<dbReference type="GO" id="GO:0016973">
    <property type="term" value="P:poly(A)+ mRNA export from nucleus"/>
    <property type="evidence" value="ECO:0007669"/>
    <property type="project" value="TreeGrafter"/>
</dbReference>
<dbReference type="InterPro" id="IPR014908">
    <property type="entry name" value="Nucleoporin_Nup133/Nup155_N"/>
</dbReference>
<sequence>MDYSTTGAMRSPFSPRVRQSITGRRPISLSSAKKNQSKSMQSSGEPTGDVVYKTPVTTIETYGMPLPVMVTEALTFASGEVSVRLSACGWCWVVSGRRVIAWPRAASSTSAASTSTVARELSLPQTDLAHKADLVVLFYTAGAQMPSCIGVSPEGTVRYWPSVGQEGVYVDVSCELAGQECEKLGDYTPEGIVLATTTCTVVLLNPTEVGK</sequence>
<dbReference type="SUPFAM" id="SSF117289">
    <property type="entry name" value="Nucleoporin domain"/>
    <property type="match status" value="1"/>
</dbReference>
<feature type="region of interest" description="Disordered" evidence="5">
    <location>
        <begin position="1"/>
        <end position="49"/>
    </location>
</feature>
<dbReference type="OrthoDB" id="103454at2759"/>